<feature type="chain" id="PRO_5034661958" evidence="2">
    <location>
        <begin position="20"/>
        <end position="427"/>
    </location>
</feature>
<protein>
    <submittedName>
        <fullName evidence="3">Hsp70 chaperone protein</fullName>
    </submittedName>
</protein>
<dbReference type="Gene3D" id="3.30.420.40">
    <property type="match status" value="1"/>
</dbReference>
<dbReference type="CDD" id="cd10170">
    <property type="entry name" value="ASKHA_NBD_HSP70"/>
    <property type="match status" value="1"/>
</dbReference>
<gene>
    <name evidence="3" type="ORF">FDENT_14183</name>
</gene>
<dbReference type="PANTHER" id="PTHR42749">
    <property type="entry name" value="CELL SHAPE-DETERMINING PROTEIN MREB"/>
    <property type="match status" value="1"/>
</dbReference>
<evidence type="ECO:0000313" key="3">
    <source>
        <dbReference type="EMBL" id="KAF5657620.1"/>
    </source>
</evidence>
<feature type="signal peptide" evidence="2">
    <location>
        <begin position="1"/>
        <end position="19"/>
    </location>
</feature>
<dbReference type="Proteomes" id="UP000562682">
    <property type="component" value="Unassembled WGS sequence"/>
</dbReference>
<feature type="coiled-coil region" evidence="1">
    <location>
        <begin position="153"/>
        <end position="180"/>
    </location>
</feature>
<accession>A0A8H5WGH3</accession>
<keyword evidence="4" id="KW-1185">Reference proteome</keyword>
<organism evidence="3 4">
    <name type="scientific">Fusarium denticulatum</name>
    <dbReference type="NCBI Taxonomy" id="48507"/>
    <lineage>
        <taxon>Eukaryota</taxon>
        <taxon>Fungi</taxon>
        <taxon>Dikarya</taxon>
        <taxon>Ascomycota</taxon>
        <taxon>Pezizomycotina</taxon>
        <taxon>Sordariomycetes</taxon>
        <taxon>Hypocreomycetidae</taxon>
        <taxon>Hypocreales</taxon>
        <taxon>Nectriaceae</taxon>
        <taxon>Fusarium</taxon>
        <taxon>Fusarium fujikuroi species complex</taxon>
    </lineage>
</organism>
<evidence type="ECO:0000313" key="4">
    <source>
        <dbReference type="Proteomes" id="UP000562682"/>
    </source>
</evidence>
<dbReference type="InterPro" id="IPR043129">
    <property type="entry name" value="ATPase_NBD"/>
</dbReference>
<dbReference type="AlphaFoldDB" id="A0A8H5WGH3"/>
<dbReference type="EMBL" id="JAAOAK010000749">
    <property type="protein sequence ID" value="KAF5657620.1"/>
    <property type="molecule type" value="Genomic_DNA"/>
</dbReference>
<keyword evidence="1" id="KW-0175">Coiled coil</keyword>
<sequence length="427" mass="48688">MVEFRNLLLFLLQTSPSLSTTIVMTPQLADKLIMALDFGETNSSVSYTFVPEGFQPQNLPQFQPRTVLNNFSTMMNCRDNSAHLQVPTLIRYPKDWVFQPLDELTEEQLGTIRPDHHQIHWGMQVQQGISRVMSHSDQDQMLLHGFKSLMTKSAHHQAQNKRLKKSLRQLSQKRTCAEEIPIQEMLLLVVIDFLTKLLSHAKHYIATSNDISTTEMVVCVPVSWKQKTLRDMQTCVNIAMKRVNFPGVRLSGGWMENIFMISEPEAAATRLLSEPSFIKEGDVFTILDAGGATCDAVTYIVTQTLPLRLSRQAGQDIPPSFQISAPRYYTFPFWNDDGTINQHWHFIVDAQKIGVLRTDVTHLHQDFLLNGKGGQVPGNNYNRDLYWRFPYKFQAAIRTEIRKFVFKGWEIGEMKVGIAPGFTPGAN</sequence>
<comment type="caution">
    <text evidence="3">The sequence shown here is derived from an EMBL/GenBank/DDBJ whole genome shotgun (WGS) entry which is preliminary data.</text>
</comment>
<name>A0A8H5WGH3_9HYPO</name>
<reference evidence="3 4" key="1">
    <citation type="submission" date="2020-05" db="EMBL/GenBank/DDBJ databases">
        <title>Identification and distribution of gene clusters putatively required for synthesis of sphingolipid metabolism inhibitors in phylogenetically diverse species of the filamentous fungus Fusarium.</title>
        <authorList>
            <person name="Kim H.-S."/>
            <person name="Busman M."/>
            <person name="Brown D.W."/>
            <person name="Divon H."/>
            <person name="Uhlig S."/>
            <person name="Proctor R.H."/>
        </authorList>
    </citation>
    <scope>NUCLEOTIDE SEQUENCE [LARGE SCALE GENOMIC DNA]</scope>
    <source>
        <strain evidence="3 4">NRRL 25311</strain>
    </source>
</reference>
<evidence type="ECO:0000256" key="1">
    <source>
        <dbReference type="SAM" id="Coils"/>
    </source>
</evidence>
<evidence type="ECO:0000256" key="2">
    <source>
        <dbReference type="SAM" id="SignalP"/>
    </source>
</evidence>
<keyword evidence="2" id="KW-0732">Signal</keyword>
<dbReference type="PANTHER" id="PTHR42749:SF8">
    <property type="entry name" value="HSP70 FAMILY PROTEIN (AFU_ORTHOLOGUE AFUA_3G13740)"/>
    <property type="match status" value="1"/>
</dbReference>
<dbReference type="SUPFAM" id="SSF53067">
    <property type="entry name" value="Actin-like ATPase domain"/>
    <property type="match status" value="1"/>
</dbReference>
<proteinExistence type="predicted"/>